<reference evidence="1 2" key="1">
    <citation type="submission" date="2021-06" db="EMBL/GenBank/DDBJ databases">
        <title>Caerostris darwini draft genome.</title>
        <authorList>
            <person name="Kono N."/>
            <person name="Arakawa K."/>
        </authorList>
    </citation>
    <scope>NUCLEOTIDE SEQUENCE [LARGE SCALE GENOMIC DNA]</scope>
</reference>
<sequence length="129" mass="15183">MLRNAKRYFKKPVSELRRRRRKKLPPLYSYPIWERHPIRGEIWRRLGNFTPHQFGGRLSGERSLYSDGAGLHVDDDNTHQIPADMFGDALRPCRLIENAHLFTSITSEPKGFCIQRPIFLPLIRLRVCN</sequence>
<protein>
    <submittedName>
        <fullName evidence="1">Uncharacterized protein</fullName>
    </submittedName>
</protein>
<gene>
    <name evidence="1" type="ORF">CDAR_295661</name>
</gene>
<evidence type="ECO:0000313" key="2">
    <source>
        <dbReference type="Proteomes" id="UP001054837"/>
    </source>
</evidence>
<evidence type="ECO:0000313" key="1">
    <source>
        <dbReference type="EMBL" id="GIX82652.1"/>
    </source>
</evidence>
<dbReference type="EMBL" id="BPLQ01001534">
    <property type="protein sequence ID" value="GIX82652.1"/>
    <property type="molecule type" value="Genomic_DNA"/>
</dbReference>
<comment type="caution">
    <text evidence="1">The sequence shown here is derived from an EMBL/GenBank/DDBJ whole genome shotgun (WGS) entry which is preliminary data.</text>
</comment>
<keyword evidence="2" id="KW-1185">Reference proteome</keyword>
<name>A0AAV4ND32_9ARAC</name>
<dbReference type="AlphaFoldDB" id="A0AAV4ND32"/>
<accession>A0AAV4ND32</accession>
<organism evidence="1 2">
    <name type="scientific">Caerostris darwini</name>
    <dbReference type="NCBI Taxonomy" id="1538125"/>
    <lineage>
        <taxon>Eukaryota</taxon>
        <taxon>Metazoa</taxon>
        <taxon>Ecdysozoa</taxon>
        <taxon>Arthropoda</taxon>
        <taxon>Chelicerata</taxon>
        <taxon>Arachnida</taxon>
        <taxon>Araneae</taxon>
        <taxon>Araneomorphae</taxon>
        <taxon>Entelegynae</taxon>
        <taxon>Araneoidea</taxon>
        <taxon>Araneidae</taxon>
        <taxon>Caerostris</taxon>
    </lineage>
</organism>
<proteinExistence type="predicted"/>
<dbReference type="Proteomes" id="UP001054837">
    <property type="component" value="Unassembled WGS sequence"/>
</dbReference>